<proteinExistence type="predicted"/>
<evidence type="ECO:0000313" key="2">
    <source>
        <dbReference type="RefSeq" id="XP_022635971.1"/>
    </source>
</evidence>
<gene>
    <name evidence="2" type="primary">LOC111241588</name>
</gene>
<dbReference type="GeneID" id="111241588"/>
<reference evidence="2" key="2">
    <citation type="submission" date="2025-08" db="UniProtKB">
        <authorList>
            <consortium name="RefSeq"/>
        </authorList>
    </citation>
    <scope>IDENTIFICATION</scope>
    <source>
        <tissue evidence="2">Leaf</tissue>
    </source>
</reference>
<name>A0A3Q0EXT3_VIGRR</name>
<evidence type="ECO:0000313" key="1">
    <source>
        <dbReference type="Proteomes" id="UP000087766"/>
    </source>
</evidence>
<dbReference type="RefSeq" id="XP_022635971.1">
    <property type="nucleotide sequence ID" value="XM_022780250.1"/>
</dbReference>
<dbReference type="KEGG" id="vra:111241588"/>
<dbReference type="AlphaFoldDB" id="A0A3Q0EXT3"/>
<keyword evidence="1" id="KW-1185">Reference proteome</keyword>
<dbReference type="OrthoDB" id="1435707at2759"/>
<reference evidence="1" key="1">
    <citation type="journal article" date="2014" name="Nat. Commun.">
        <title>Genome sequence of mungbean and insights into evolution within Vigna species.</title>
        <authorList>
            <person name="Kang Y.J."/>
            <person name="Kim S.K."/>
            <person name="Kim M.Y."/>
            <person name="Lestari P."/>
            <person name="Kim K.H."/>
            <person name="Ha B.K."/>
            <person name="Jun T.H."/>
            <person name="Hwang W.J."/>
            <person name="Lee T."/>
            <person name="Lee J."/>
            <person name="Shim S."/>
            <person name="Yoon M.Y."/>
            <person name="Jang Y.E."/>
            <person name="Han K.S."/>
            <person name="Taeprayoon P."/>
            <person name="Yoon N."/>
            <person name="Somta P."/>
            <person name="Tanya P."/>
            <person name="Kim K.S."/>
            <person name="Gwag J.G."/>
            <person name="Moon J.K."/>
            <person name="Lee Y.H."/>
            <person name="Park B.S."/>
            <person name="Bombarely A."/>
            <person name="Doyle J.J."/>
            <person name="Jackson S.A."/>
            <person name="Schafleitner R."/>
            <person name="Srinives P."/>
            <person name="Varshney R.K."/>
            <person name="Lee S.H."/>
        </authorList>
    </citation>
    <scope>NUCLEOTIDE SEQUENCE [LARGE SCALE GENOMIC DNA]</scope>
    <source>
        <strain evidence="1">cv. VC1973A</strain>
    </source>
</reference>
<accession>A0A3Q0EXT3</accession>
<dbReference type="Proteomes" id="UP000087766">
    <property type="component" value="Chromosome 5"/>
</dbReference>
<organism evidence="1 2">
    <name type="scientific">Vigna radiata var. radiata</name>
    <name type="common">Mung bean</name>
    <name type="synonym">Phaseolus aureus</name>
    <dbReference type="NCBI Taxonomy" id="3916"/>
    <lineage>
        <taxon>Eukaryota</taxon>
        <taxon>Viridiplantae</taxon>
        <taxon>Streptophyta</taxon>
        <taxon>Embryophyta</taxon>
        <taxon>Tracheophyta</taxon>
        <taxon>Spermatophyta</taxon>
        <taxon>Magnoliopsida</taxon>
        <taxon>eudicotyledons</taxon>
        <taxon>Gunneridae</taxon>
        <taxon>Pentapetalae</taxon>
        <taxon>rosids</taxon>
        <taxon>fabids</taxon>
        <taxon>Fabales</taxon>
        <taxon>Fabaceae</taxon>
        <taxon>Papilionoideae</taxon>
        <taxon>50 kb inversion clade</taxon>
        <taxon>NPAAA clade</taxon>
        <taxon>indigoferoid/millettioid clade</taxon>
        <taxon>Phaseoleae</taxon>
        <taxon>Vigna</taxon>
    </lineage>
</organism>
<sequence>MGERAWRFSLTRIIRLLDYKDFVTVYVKKFQYRWVNEQDLINLKMMHGANLTAGKRKISVIEENAFGSLFCKSLVEMPDVAEDVNLEWIILEGCVHLQKLNPSIRNVRKLVVLNDCKRLKYLPDLPSRTVFPSDSHLTGFERAGLIIFGCPELVEQCITKSFSWAIHILEATYQWRFPESIMPGSQIPSLFKNEFVNVDQEYLDKEYLTVDPPPIPHDNNLIGVLCCVIFRLYNEQIPMDFRRDHMWLHYKKVSMDERGIHPFLFSCKSTIITLLGYGDFVTADVKKIQYRWVNEQDLINLKMTHCANLTARKRKISVIEENG</sequence>
<protein>
    <submittedName>
        <fullName evidence="2">Uncharacterized protein LOC111241588</fullName>
    </submittedName>
</protein>